<dbReference type="EMBL" id="LR796263">
    <property type="protein sequence ID" value="CAB4132289.1"/>
    <property type="molecule type" value="Genomic_DNA"/>
</dbReference>
<organism evidence="2">
    <name type="scientific">uncultured Caudovirales phage</name>
    <dbReference type="NCBI Taxonomy" id="2100421"/>
    <lineage>
        <taxon>Viruses</taxon>
        <taxon>Duplodnaviria</taxon>
        <taxon>Heunggongvirae</taxon>
        <taxon>Uroviricota</taxon>
        <taxon>Caudoviricetes</taxon>
        <taxon>Peduoviridae</taxon>
        <taxon>Maltschvirus</taxon>
        <taxon>Maltschvirus maltsch</taxon>
    </lineage>
</organism>
<feature type="compositionally biased region" description="Basic and acidic residues" evidence="1">
    <location>
        <begin position="34"/>
        <end position="45"/>
    </location>
</feature>
<protein>
    <submittedName>
        <fullName evidence="2">Uncharacterized protein</fullName>
    </submittedName>
</protein>
<gene>
    <name evidence="2" type="ORF">UFOVP256_16</name>
</gene>
<sequence length="71" mass="8056">MSKKNKHNPDYLKNTTADVIKHGSGRAVPNEQWEMNKDLTPKGEDNSWGAFLPRAGKERPTPHTKTNECDH</sequence>
<evidence type="ECO:0000256" key="1">
    <source>
        <dbReference type="SAM" id="MobiDB-lite"/>
    </source>
</evidence>
<feature type="region of interest" description="Disordered" evidence="1">
    <location>
        <begin position="1"/>
        <end position="71"/>
    </location>
</feature>
<evidence type="ECO:0000313" key="2">
    <source>
        <dbReference type="EMBL" id="CAB4132289.1"/>
    </source>
</evidence>
<reference evidence="2" key="1">
    <citation type="submission" date="2020-04" db="EMBL/GenBank/DDBJ databases">
        <authorList>
            <person name="Chiriac C."/>
            <person name="Salcher M."/>
            <person name="Ghai R."/>
            <person name="Kavagutti S V."/>
        </authorList>
    </citation>
    <scope>NUCLEOTIDE SEQUENCE</scope>
</reference>
<feature type="compositionally biased region" description="Basic and acidic residues" evidence="1">
    <location>
        <begin position="55"/>
        <end position="71"/>
    </location>
</feature>
<name>A0A6J5LKY5_9CAUD</name>
<proteinExistence type="predicted"/>
<accession>A0A6J5LKY5</accession>